<dbReference type="GO" id="GO:0005886">
    <property type="term" value="C:plasma membrane"/>
    <property type="evidence" value="ECO:0007669"/>
    <property type="project" value="UniProtKB-SubCell"/>
</dbReference>
<protein>
    <recommendedName>
        <fullName evidence="3">histidine kinase</fullName>
        <ecNumber evidence="3">2.7.13.3</ecNumber>
    </recommendedName>
</protein>
<dbReference type="InterPro" id="IPR005467">
    <property type="entry name" value="His_kinase_dom"/>
</dbReference>
<evidence type="ECO:0000256" key="12">
    <source>
        <dbReference type="ARBA" id="ARBA00023136"/>
    </source>
</evidence>
<keyword evidence="4" id="KW-1003">Cell membrane</keyword>
<dbReference type="SUPFAM" id="SSF55874">
    <property type="entry name" value="ATPase domain of HSP90 chaperone/DNA topoisomerase II/histidine kinase"/>
    <property type="match status" value="1"/>
</dbReference>
<gene>
    <name evidence="15" type="primary">bceS</name>
    <name evidence="15" type="ORF">GCM10007380_35720</name>
</gene>
<evidence type="ECO:0000313" key="15">
    <source>
        <dbReference type="EMBL" id="GGI16990.1"/>
    </source>
</evidence>
<evidence type="ECO:0000256" key="5">
    <source>
        <dbReference type="ARBA" id="ARBA00022679"/>
    </source>
</evidence>
<dbReference type="PROSITE" id="PS50109">
    <property type="entry name" value="HIS_KIN"/>
    <property type="match status" value="1"/>
</dbReference>
<dbReference type="PRINTS" id="PR00344">
    <property type="entry name" value="BCTRLSENSOR"/>
</dbReference>
<comment type="caution">
    <text evidence="15">The sequence shown here is derived from an EMBL/GenBank/DDBJ whole genome shotgun (WGS) entry which is preliminary data.</text>
</comment>
<dbReference type="InterPro" id="IPR003594">
    <property type="entry name" value="HATPase_dom"/>
</dbReference>
<proteinExistence type="predicted"/>
<evidence type="ECO:0000256" key="2">
    <source>
        <dbReference type="ARBA" id="ARBA00004651"/>
    </source>
</evidence>
<dbReference type="SMART" id="SM00387">
    <property type="entry name" value="HATPase_c"/>
    <property type="match status" value="1"/>
</dbReference>
<keyword evidence="6 13" id="KW-0812">Transmembrane</keyword>
<keyword evidence="11" id="KW-0902">Two-component regulatory system</keyword>
<accession>A0A8J3ANE8</accession>
<keyword evidence="9" id="KW-0067">ATP-binding</keyword>
<dbReference type="RefSeq" id="WP_088001573.1">
    <property type="nucleotide sequence ID" value="NZ_BMHB01000002.1"/>
</dbReference>
<evidence type="ECO:0000256" key="3">
    <source>
        <dbReference type="ARBA" id="ARBA00012438"/>
    </source>
</evidence>
<dbReference type="OrthoDB" id="9780487at2"/>
<dbReference type="InterPro" id="IPR050351">
    <property type="entry name" value="BphY/WalK/GraS-like"/>
</dbReference>
<keyword evidence="12 13" id="KW-0472">Membrane</keyword>
<evidence type="ECO:0000256" key="13">
    <source>
        <dbReference type="SAM" id="Phobius"/>
    </source>
</evidence>
<dbReference type="Gene3D" id="3.30.565.10">
    <property type="entry name" value="Histidine kinase-like ATPase, C-terminal domain"/>
    <property type="match status" value="1"/>
</dbReference>
<evidence type="ECO:0000256" key="4">
    <source>
        <dbReference type="ARBA" id="ARBA00022475"/>
    </source>
</evidence>
<dbReference type="InterPro" id="IPR004358">
    <property type="entry name" value="Sig_transdc_His_kin-like_C"/>
</dbReference>
<comment type="subcellular location">
    <subcellularLocation>
        <location evidence="2">Cell membrane</location>
        <topology evidence="2">Multi-pass membrane protein</topology>
    </subcellularLocation>
</comment>
<dbReference type="PANTHER" id="PTHR45453:SF2">
    <property type="entry name" value="HISTIDINE KINASE"/>
    <property type="match status" value="1"/>
</dbReference>
<dbReference type="EC" id="2.7.13.3" evidence="3"/>
<evidence type="ECO:0000256" key="11">
    <source>
        <dbReference type="ARBA" id="ARBA00023012"/>
    </source>
</evidence>
<evidence type="ECO:0000259" key="14">
    <source>
        <dbReference type="PROSITE" id="PS50109"/>
    </source>
</evidence>
<organism evidence="15 16">
    <name type="scientific">Gottfriedia solisilvae</name>
    <dbReference type="NCBI Taxonomy" id="1516104"/>
    <lineage>
        <taxon>Bacteria</taxon>
        <taxon>Bacillati</taxon>
        <taxon>Bacillota</taxon>
        <taxon>Bacilli</taxon>
        <taxon>Bacillales</taxon>
        <taxon>Bacillaceae</taxon>
        <taxon>Gottfriedia</taxon>
    </lineage>
</organism>
<dbReference type="InterPro" id="IPR036890">
    <property type="entry name" value="HATPase_C_sf"/>
</dbReference>
<evidence type="ECO:0000256" key="6">
    <source>
        <dbReference type="ARBA" id="ARBA00022692"/>
    </source>
</evidence>
<keyword evidence="16" id="KW-1185">Reference proteome</keyword>
<dbReference type="Proteomes" id="UP000626244">
    <property type="component" value="Unassembled WGS sequence"/>
</dbReference>
<name>A0A8J3ANE8_9BACI</name>
<keyword evidence="10 13" id="KW-1133">Transmembrane helix</keyword>
<feature type="transmembrane region" description="Helical" evidence="13">
    <location>
        <begin position="35"/>
        <end position="55"/>
    </location>
</feature>
<evidence type="ECO:0000256" key="9">
    <source>
        <dbReference type="ARBA" id="ARBA00022840"/>
    </source>
</evidence>
<dbReference type="GO" id="GO:0004721">
    <property type="term" value="F:phosphoprotein phosphatase activity"/>
    <property type="evidence" value="ECO:0007669"/>
    <property type="project" value="TreeGrafter"/>
</dbReference>
<sequence>MIKRFLLERLSWIALFVFLQLFLLFVAFIDTAIPFTPILYIVFLSIVIFIFFLVLRYPKETKFYRSLIEREDNLDLTGLAEPESPFEHLVETSIMNQTEQLKKVALHNQTALEQEKDELLSWIHEVKTPLTAMHLMFDRLQDEKLKTHLTFEWLRIHFLLDQQLHQKRIPFIENDLYIEKLQLEPVIFSEIKTLQSWCIQKGIGFDIQLEETEVLSDGKWLSFIIRQLLTNAVKYSNASDIIVSSKLKNDHMTLTIKDFGRGIDSKDLPRIFDRGFTSTTQHQDNAATGMGLYLAQKAAQSLLIQIDVSSELAKGTVFTLTFPKQNEFVNIKSM</sequence>
<evidence type="ECO:0000256" key="1">
    <source>
        <dbReference type="ARBA" id="ARBA00000085"/>
    </source>
</evidence>
<evidence type="ECO:0000313" key="16">
    <source>
        <dbReference type="Proteomes" id="UP000626244"/>
    </source>
</evidence>
<feature type="transmembrane region" description="Helical" evidence="13">
    <location>
        <begin position="12"/>
        <end position="29"/>
    </location>
</feature>
<evidence type="ECO:0000256" key="7">
    <source>
        <dbReference type="ARBA" id="ARBA00022741"/>
    </source>
</evidence>
<feature type="domain" description="Histidine kinase" evidence="14">
    <location>
        <begin position="121"/>
        <end position="326"/>
    </location>
</feature>
<comment type="catalytic activity">
    <reaction evidence="1">
        <text>ATP + protein L-histidine = ADP + protein N-phospho-L-histidine.</text>
        <dbReference type="EC" id="2.7.13.3"/>
    </reaction>
</comment>
<reference evidence="16" key="1">
    <citation type="journal article" date="2019" name="Int. J. Syst. Evol. Microbiol.">
        <title>The Global Catalogue of Microorganisms (GCM) 10K type strain sequencing project: providing services to taxonomists for standard genome sequencing and annotation.</title>
        <authorList>
            <consortium name="The Broad Institute Genomics Platform"/>
            <consortium name="The Broad Institute Genome Sequencing Center for Infectious Disease"/>
            <person name="Wu L."/>
            <person name="Ma J."/>
        </authorList>
    </citation>
    <scope>NUCLEOTIDE SEQUENCE [LARGE SCALE GENOMIC DNA]</scope>
    <source>
        <strain evidence="16">CGMCC 1.14993</strain>
    </source>
</reference>
<dbReference type="PANTHER" id="PTHR45453">
    <property type="entry name" value="PHOSPHATE REGULON SENSOR PROTEIN PHOR"/>
    <property type="match status" value="1"/>
</dbReference>
<dbReference type="EMBL" id="BMHB01000002">
    <property type="protein sequence ID" value="GGI16990.1"/>
    <property type="molecule type" value="Genomic_DNA"/>
</dbReference>
<dbReference type="GO" id="GO:0005524">
    <property type="term" value="F:ATP binding"/>
    <property type="evidence" value="ECO:0007669"/>
    <property type="project" value="UniProtKB-KW"/>
</dbReference>
<evidence type="ECO:0000256" key="8">
    <source>
        <dbReference type="ARBA" id="ARBA00022777"/>
    </source>
</evidence>
<dbReference type="Pfam" id="PF02518">
    <property type="entry name" value="HATPase_c"/>
    <property type="match status" value="1"/>
</dbReference>
<keyword evidence="7" id="KW-0547">Nucleotide-binding</keyword>
<dbReference type="GO" id="GO:0000155">
    <property type="term" value="F:phosphorelay sensor kinase activity"/>
    <property type="evidence" value="ECO:0007669"/>
    <property type="project" value="TreeGrafter"/>
</dbReference>
<dbReference type="AlphaFoldDB" id="A0A8J3ANE8"/>
<evidence type="ECO:0000256" key="10">
    <source>
        <dbReference type="ARBA" id="ARBA00022989"/>
    </source>
</evidence>
<keyword evidence="5" id="KW-0808">Transferase</keyword>
<keyword evidence="8" id="KW-0418">Kinase</keyword>
<dbReference type="GO" id="GO:0016036">
    <property type="term" value="P:cellular response to phosphate starvation"/>
    <property type="evidence" value="ECO:0007669"/>
    <property type="project" value="TreeGrafter"/>
</dbReference>